<keyword evidence="3" id="KW-0547">Nucleotide-binding</keyword>
<dbReference type="Gene3D" id="3.40.50.300">
    <property type="entry name" value="P-loop containing nucleotide triphosphate hydrolases"/>
    <property type="match status" value="1"/>
</dbReference>
<dbReference type="SUPFAM" id="SSF52540">
    <property type="entry name" value="P-loop containing nucleoside triphosphate hydrolases"/>
    <property type="match status" value="1"/>
</dbReference>
<keyword evidence="2 7" id="KW-0812">Transmembrane</keyword>
<dbReference type="SMART" id="SM00382">
    <property type="entry name" value="AAA"/>
    <property type="match status" value="1"/>
</dbReference>
<feature type="transmembrane region" description="Helical" evidence="7">
    <location>
        <begin position="131"/>
        <end position="151"/>
    </location>
</feature>
<evidence type="ECO:0000259" key="9">
    <source>
        <dbReference type="PROSITE" id="PS50929"/>
    </source>
</evidence>
<keyword evidence="5 7" id="KW-1133">Transmembrane helix</keyword>
<dbReference type="InterPro" id="IPR039421">
    <property type="entry name" value="Type_1_exporter"/>
</dbReference>
<accession>A0A3M9M7D8</accession>
<dbReference type="SUPFAM" id="SSF90123">
    <property type="entry name" value="ABC transporter transmembrane region"/>
    <property type="match status" value="1"/>
</dbReference>
<evidence type="ECO:0000313" key="10">
    <source>
        <dbReference type="EMBL" id="RNI21115.1"/>
    </source>
</evidence>
<gene>
    <name evidence="10" type="ORF">EFY87_12635</name>
</gene>
<dbReference type="Proteomes" id="UP000271678">
    <property type="component" value="Unassembled WGS sequence"/>
</dbReference>
<dbReference type="GO" id="GO:0016887">
    <property type="term" value="F:ATP hydrolysis activity"/>
    <property type="evidence" value="ECO:0007669"/>
    <property type="project" value="InterPro"/>
</dbReference>
<feature type="transmembrane region" description="Helical" evidence="7">
    <location>
        <begin position="21"/>
        <end position="48"/>
    </location>
</feature>
<feature type="transmembrane region" description="Helical" evidence="7">
    <location>
        <begin position="54"/>
        <end position="74"/>
    </location>
</feature>
<evidence type="ECO:0000259" key="8">
    <source>
        <dbReference type="PROSITE" id="PS50893"/>
    </source>
</evidence>
<dbReference type="EMBL" id="RJJQ01000012">
    <property type="protein sequence ID" value="RNI21115.1"/>
    <property type="molecule type" value="Genomic_DNA"/>
</dbReference>
<dbReference type="AlphaFoldDB" id="A0A3M9M7D8"/>
<dbReference type="Pfam" id="PF00005">
    <property type="entry name" value="ABC_tran"/>
    <property type="match status" value="1"/>
</dbReference>
<keyword evidence="4 10" id="KW-0067">ATP-binding</keyword>
<dbReference type="GO" id="GO:0140359">
    <property type="term" value="F:ABC-type transporter activity"/>
    <property type="evidence" value="ECO:0007669"/>
    <property type="project" value="InterPro"/>
</dbReference>
<dbReference type="PROSITE" id="PS50929">
    <property type="entry name" value="ABC_TM1F"/>
    <property type="match status" value="1"/>
</dbReference>
<evidence type="ECO:0000256" key="4">
    <source>
        <dbReference type="ARBA" id="ARBA00022840"/>
    </source>
</evidence>
<keyword evidence="6 7" id="KW-0472">Membrane</keyword>
<comment type="subcellular location">
    <subcellularLocation>
        <location evidence="1">Cell membrane</location>
        <topology evidence="1">Multi-pass membrane protein</topology>
    </subcellularLocation>
</comment>
<evidence type="ECO:0000256" key="1">
    <source>
        <dbReference type="ARBA" id="ARBA00004651"/>
    </source>
</evidence>
<dbReference type="InterPro" id="IPR003439">
    <property type="entry name" value="ABC_transporter-like_ATP-bd"/>
</dbReference>
<evidence type="ECO:0000313" key="11">
    <source>
        <dbReference type="Proteomes" id="UP000271678"/>
    </source>
</evidence>
<proteinExistence type="predicted"/>
<dbReference type="RefSeq" id="WP_123271834.1">
    <property type="nucleotide sequence ID" value="NZ_RJJQ01000012.1"/>
</dbReference>
<feature type="domain" description="ABC transporter" evidence="8">
    <location>
        <begin position="330"/>
        <end position="563"/>
    </location>
</feature>
<evidence type="ECO:0000256" key="5">
    <source>
        <dbReference type="ARBA" id="ARBA00022989"/>
    </source>
</evidence>
<keyword evidence="11" id="KW-1185">Reference proteome</keyword>
<feature type="domain" description="ABC transmembrane type-1" evidence="9">
    <location>
        <begin position="21"/>
        <end position="297"/>
    </location>
</feature>
<evidence type="ECO:0000256" key="7">
    <source>
        <dbReference type="SAM" id="Phobius"/>
    </source>
</evidence>
<feature type="transmembrane region" description="Helical" evidence="7">
    <location>
        <begin position="235"/>
        <end position="254"/>
    </location>
</feature>
<dbReference type="Gene3D" id="1.20.1560.10">
    <property type="entry name" value="ABC transporter type 1, transmembrane domain"/>
    <property type="match status" value="1"/>
</dbReference>
<dbReference type="GO" id="GO:0005524">
    <property type="term" value="F:ATP binding"/>
    <property type="evidence" value="ECO:0007669"/>
    <property type="project" value="UniProtKB-KW"/>
</dbReference>
<protein>
    <submittedName>
        <fullName evidence="10">ATP-binding cassette domain-containing protein</fullName>
    </submittedName>
</protein>
<evidence type="ECO:0000256" key="2">
    <source>
        <dbReference type="ARBA" id="ARBA00022692"/>
    </source>
</evidence>
<reference evidence="10 11" key="1">
    <citation type="submission" date="2018-11" db="EMBL/GenBank/DDBJ databases">
        <title>Draft genome of Simplicispira Flexivirga sp. BO-16.</title>
        <authorList>
            <person name="Im W.T."/>
        </authorList>
    </citation>
    <scope>NUCLEOTIDE SEQUENCE [LARGE SCALE GENOMIC DNA]</scope>
    <source>
        <strain evidence="10 11">BO-16</strain>
    </source>
</reference>
<dbReference type="InterPro" id="IPR011527">
    <property type="entry name" value="ABC1_TM_dom"/>
</dbReference>
<dbReference type="GO" id="GO:0005886">
    <property type="term" value="C:plasma membrane"/>
    <property type="evidence" value="ECO:0007669"/>
    <property type="project" value="UniProtKB-SubCell"/>
</dbReference>
<dbReference type="InterPro" id="IPR036640">
    <property type="entry name" value="ABC1_TM_sf"/>
</dbReference>
<evidence type="ECO:0000256" key="6">
    <source>
        <dbReference type="ARBA" id="ARBA00023136"/>
    </source>
</evidence>
<dbReference type="PANTHER" id="PTHR24221">
    <property type="entry name" value="ATP-BINDING CASSETTE SUB-FAMILY B"/>
    <property type="match status" value="1"/>
</dbReference>
<dbReference type="OrthoDB" id="9787557at2"/>
<dbReference type="InterPro" id="IPR003593">
    <property type="entry name" value="AAA+_ATPase"/>
</dbReference>
<feature type="transmembrane region" description="Helical" evidence="7">
    <location>
        <begin position="157"/>
        <end position="174"/>
    </location>
</feature>
<dbReference type="InterPro" id="IPR027417">
    <property type="entry name" value="P-loop_NTPase"/>
</dbReference>
<evidence type="ECO:0000256" key="3">
    <source>
        <dbReference type="ARBA" id="ARBA00022741"/>
    </source>
</evidence>
<sequence>MTRTTSVLRPVLRRALRANRALIAIAVVTAAISALTVTATLLVAIVLVPAGRTGLALAIAAGLVAFAYLLNWISGAASRSVQRRMLSLVEEDVWNRLLRKPIDFYTARSTRDLLSYAGAVSMLRRLLGAEAIDALVAGVSVLITCGVLVLVDPWLAVIAFVVAGMIGLAAGWLFRRQQHHDVAVMGGVESAQTLLYPAITGRDEVTTYGGTDFVQSRWLRVFRAQKRADLAGLRYANAAGALLTATPVIFLAVLCSGDLAQRGGLLGLGTIAVIALQLGNAVTRLLPVVPAVFAIQLAGERLLPMVADQAEAAAAERAQLPPSGPTGRELRLRSVSFGYGGDIEPLVRDASAVIPAGSFTAIIGQSGSGKSTVLNLLLGLMTPTAGQVQLDGIDLRAIDDADLRRDLGYVPQTGALLRGTLRDAVRGFRSEVSDAHITQALARAGLGEVVARLPMGLDTRISDGATGFSGGQEQRILIARALVAEPSVLVLDEATSALDLQTQEAVSRSIADLRMTRVVVAHRLETLACADQILLLSAGRLRPVATRDTTALRALITDTTFEGVAS</sequence>
<comment type="caution">
    <text evidence="10">The sequence shown here is derived from an EMBL/GenBank/DDBJ whole genome shotgun (WGS) entry which is preliminary data.</text>
</comment>
<dbReference type="PANTHER" id="PTHR24221:SF654">
    <property type="entry name" value="ATP-BINDING CASSETTE SUB-FAMILY B MEMBER 6"/>
    <property type="match status" value="1"/>
</dbReference>
<dbReference type="PROSITE" id="PS50893">
    <property type="entry name" value="ABC_TRANSPORTER_2"/>
    <property type="match status" value="1"/>
</dbReference>
<organism evidence="10 11">
    <name type="scientific">Flexivirga caeni</name>
    <dbReference type="NCBI Taxonomy" id="2294115"/>
    <lineage>
        <taxon>Bacteria</taxon>
        <taxon>Bacillati</taxon>
        <taxon>Actinomycetota</taxon>
        <taxon>Actinomycetes</taxon>
        <taxon>Micrococcales</taxon>
        <taxon>Dermacoccaceae</taxon>
        <taxon>Flexivirga</taxon>
    </lineage>
</organism>
<dbReference type="Pfam" id="PF00664">
    <property type="entry name" value="ABC_membrane"/>
    <property type="match status" value="1"/>
</dbReference>
<dbReference type="GO" id="GO:0034040">
    <property type="term" value="F:ATPase-coupled lipid transmembrane transporter activity"/>
    <property type="evidence" value="ECO:0007669"/>
    <property type="project" value="TreeGrafter"/>
</dbReference>
<name>A0A3M9M7D8_9MICO</name>